<dbReference type="AlphaFoldDB" id="A0A7W9SNS5"/>
<sequence>MEPTSNSNTAAGGVSLLSPALHRVLISLLEGESISEKDRAALTEAEWDELRALARTANLTRLTLHQPDPTPQAQASALAQAQKTLAEVGPRVSHNPASLAPSEPRPTWLERLKSFLRIEEDRD</sequence>
<dbReference type="Proteomes" id="UP000520814">
    <property type="component" value="Unassembled WGS sequence"/>
</dbReference>
<comment type="caution">
    <text evidence="2">The sequence shown here is derived from an EMBL/GenBank/DDBJ whole genome shotgun (WGS) entry which is preliminary data.</text>
</comment>
<dbReference type="RefSeq" id="WP_184194207.1">
    <property type="nucleotide sequence ID" value="NZ_JACHGW010000002.1"/>
</dbReference>
<protein>
    <submittedName>
        <fullName evidence="2">Uncharacterized protein</fullName>
    </submittedName>
</protein>
<reference evidence="2 3" key="1">
    <citation type="submission" date="2020-08" db="EMBL/GenBank/DDBJ databases">
        <title>Genomic Encyclopedia of Type Strains, Phase IV (KMG-IV): sequencing the most valuable type-strain genomes for metagenomic binning, comparative biology and taxonomic classification.</title>
        <authorList>
            <person name="Goeker M."/>
        </authorList>
    </citation>
    <scope>NUCLEOTIDE SEQUENCE [LARGE SCALE GENOMIC DNA]</scope>
    <source>
        <strain evidence="2 3">DSM 23562</strain>
    </source>
</reference>
<keyword evidence="3" id="KW-1185">Reference proteome</keyword>
<gene>
    <name evidence="2" type="ORF">HNQ39_001823</name>
</gene>
<proteinExistence type="predicted"/>
<feature type="compositionally biased region" description="Low complexity" evidence="1">
    <location>
        <begin position="72"/>
        <end position="82"/>
    </location>
</feature>
<name>A0A7W9SNS5_ARMRO</name>
<organism evidence="2 3">
    <name type="scientific">Armatimonas rosea</name>
    <dbReference type="NCBI Taxonomy" id="685828"/>
    <lineage>
        <taxon>Bacteria</taxon>
        <taxon>Bacillati</taxon>
        <taxon>Armatimonadota</taxon>
        <taxon>Armatimonadia</taxon>
        <taxon>Armatimonadales</taxon>
        <taxon>Armatimonadaceae</taxon>
        <taxon>Armatimonas</taxon>
    </lineage>
</organism>
<evidence type="ECO:0000256" key="1">
    <source>
        <dbReference type="SAM" id="MobiDB-lite"/>
    </source>
</evidence>
<accession>A0A7W9SNS5</accession>
<feature type="region of interest" description="Disordered" evidence="1">
    <location>
        <begin position="63"/>
        <end position="105"/>
    </location>
</feature>
<evidence type="ECO:0000313" key="3">
    <source>
        <dbReference type="Proteomes" id="UP000520814"/>
    </source>
</evidence>
<evidence type="ECO:0000313" key="2">
    <source>
        <dbReference type="EMBL" id="MBB6050032.1"/>
    </source>
</evidence>
<dbReference type="EMBL" id="JACHGW010000002">
    <property type="protein sequence ID" value="MBB6050032.1"/>
    <property type="molecule type" value="Genomic_DNA"/>
</dbReference>